<proteinExistence type="predicted"/>
<dbReference type="EMBL" id="JSYJ01000035">
    <property type="protein sequence ID" value="KHM95848.1"/>
    <property type="molecule type" value="Genomic_DNA"/>
</dbReference>
<evidence type="ECO:0000313" key="1">
    <source>
        <dbReference type="EMBL" id="KHM95848.1"/>
    </source>
</evidence>
<evidence type="ECO:0008006" key="3">
    <source>
        <dbReference type="Google" id="ProtNLM"/>
    </source>
</evidence>
<dbReference type="Proteomes" id="UP000030969">
    <property type="component" value="Unassembled WGS sequence"/>
</dbReference>
<dbReference type="RefSeq" id="WP_005994698.1">
    <property type="nucleotide sequence ID" value="NZ_CP018470.1"/>
</dbReference>
<dbReference type="GeneID" id="46980748"/>
<sequence length="487" mass="52676">MPMFSTPQQRPADAHAGFPSVRLESYSGGLPVEVALIAQLGVGAGNPLIDQACRRQRAHPGFHDALDEPSARLAGTDFAQGESTALFSFAVGANGHPFHRHAGHRMFTAITGSSGAQLRFCTASMEQIEQDPQHFLAALRHIDLPADCLFTVRFGGTWHQFAPLKAQAAHPAFFALSCHSDEAGGELSDAVRARVLSGTADIATLTETLPDTVIALLASAQVRALQIPTVGLSLAAAPGSSRFAWCGRLRSLSGRLRQAFGRLRQPMGFVALAPQLAQVSVHTELKPDSLLTRHLQRFDHQDSVRLRLQPHQLRQRGAHTLMALLLEGFTQRAPRGVTWLMRLRNALVAPLQLRTSPLGCPVSSLLSEQRDCLFAGRFPVLAQDNAPLDRRVQVLLGADDRHLMFRSSVGVEVLDDGSVELSLETRVACRNRFGRVYMAFVDGVHHRYIAPALLRTAAQALLVPIHGTGVGAGHVSSGRTQPSLDLA</sequence>
<comment type="caution">
    <text evidence="1">The sequence shown here is derived from an EMBL/GenBank/DDBJ whole genome shotgun (WGS) entry which is preliminary data.</text>
</comment>
<evidence type="ECO:0000313" key="2">
    <source>
        <dbReference type="Proteomes" id="UP000030969"/>
    </source>
</evidence>
<reference evidence="1 2" key="1">
    <citation type="submission" date="2014-11" db="EMBL/GenBank/DDBJ databases">
        <title>Draft Genome Sequences of Xanthomonas vesicatoria Strains from the Balkan Peninsula.</title>
        <authorList>
            <person name="Vancheva T."/>
            <person name="Lefeuvre P."/>
            <person name="Bogatzevska N."/>
            <person name="Moncheva P."/>
            <person name="Koebnik R."/>
        </authorList>
    </citation>
    <scope>NUCLEOTIDE SEQUENCE [LARGE SCALE GENOMIC DNA]</scope>
    <source>
        <strain evidence="1 2">53M</strain>
    </source>
</reference>
<name>A0AAJ0IZD2_9XANT</name>
<accession>A0AAJ0IZD2</accession>
<gene>
    <name evidence="1" type="ORF">OR61_07740</name>
</gene>
<organism evidence="1 2">
    <name type="scientific">Xanthomonas vesicatoria</name>
    <dbReference type="NCBI Taxonomy" id="56460"/>
    <lineage>
        <taxon>Bacteria</taxon>
        <taxon>Pseudomonadati</taxon>
        <taxon>Pseudomonadota</taxon>
        <taxon>Gammaproteobacteria</taxon>
        <taxon>Lysobacterales</taxon>
        <taxon>Lysobacteraceae</taxon>
        <taxon>Xanthomonas</taxon>
    </lineage>
</organism>
<dbReference type="AlphaFoldDB" id="A0AAJ0IZD2"/>
<dbReference type="InterPro" id="IPR021295">
    <property type="entry name" value="DUF2867"/>
</dbReference>
<protein>
    <recommendedName>
        <fullName evidence="3">DUF2867 domain-containing protein</fullName>
    </recommendedName>
</protein>
<dbReference type="Pfam" id="PF11066">
    <property type="entry name" value="DUF2867"/>
    <property type="match status" value="1"/>
</dbReference>